<dbReference type="PANTHER" id="PTHR33840:SF1">
    <property type="entry name" value="TLE1 PHOSPHOLIPASE DOMAIN-CONTAINING PROTEIN"/>
    <property type="match status" value="1"/>
</dbReference>
<dbReference type="OrthoDB" id="59699at2759"/>
<dbReference type="EMBL" id="KV442071">
    <property type="protein sequence ID" value="OAQ25995.1"/>
    <property type="molecule type" value="Genomic_DNA"/>
</dbReference>
<dbReference type="STRING" id="1314771.A0A197JLH0"/>
<gene>
    <name evidence="3" type="ORF">K457DRAFT_899946</name>
</gene>
<protein>
    <recommendedName>
        <fullName evidence="2">T6SS Phospholipase effector Tle1-like catalytic domain-containing protein</fullName>
    </recommendedName>
</protein>
<dbReference type="InterPro" id="IPR018712">
    <property type="entry name" value="Tle1-like_cat"/>
</dbReference>
<reference evidence="3 4" key="1">
    <citation type="submission" date="2016-05" db="EMBL/GenBank/DDBJ databases">
        <title>Genome sequencing reveals origins of a unique bacterial endosymbiosis in the earliest lineages of terrestrial Fungi.</title>
        <authorList>
            <consortium name="DOE Joint Genome Institute"/>
            <person name="Uehling J."/>
            <person name="Gryganskyi A."/>
            <person name="Hameed K."/>
            <person name="Tschaplinski T."/>
            <person name="Misztal P."/>
            <person name="Wu S."/>
            <person name="Desiro A."/>
            <person name="Vande Pol N."/>
            <person name="Du Z.-Y."/>
            <person name="Zienkiewicz A."/>
            <person name="Zienkiewicz K."/>
            <person name="Morin E."/>
            <person name="Tisserant E."/>
            <person name="Splivallo R."/>
            <person name="Hainaut M."/>
            <person name="Henrissat B."/>
            <person name="Ohm R."/>
            <person name="Kuo A."/>
            <person name="Yan J."/>
            <person name="Lipzen A."/>
            <person name="Nolan M."/>
            <person name="Labutti K."/>
            <person name="Barry K."/>
            <person name="Goldstein A."/>
            <person name="Labbe J."/>
            <person name="Schadt C."/>
            <person name="Tuskan G."/>
            <person name="Grigoriev I."/>
            <person name="Martin F."/>
            <person name="Vilgalys R."/>
            <person name="Bonito G."/>
        </authorList>
    </citation>
    <scope>NUCLEOTIDE SEQUENCE [LARGE SCALE GENOMIC DNA]</scope>
    <source>
        <strain evidence="3 4">AG-77</strain>
    </source>
</reference>
<dbReference type="AlphaFoldDB" id="A0A197JLH0"/>
<accession>A0A197JLH0</accession>
<name>A0A197JLH0_9FUNG</name>
<proteinExistence type="predicted"/>
<dbReference type="Proteomes" id="UP000078512">
    <property type="component" value="Unassembled WGS sequence"/>
</dbReference>
<evidence type="ECO:0000313" key="3">
    <source>
        <dbReference type="EMBL" id="OAQ25995.1"/>
    </source>
</evidence>
<evidence type="ECO:0000313" key="4">
    <source>
        <dbReference type="Proteomes" id="UP000078512"/>
    </source>
</evidence>
<evidence type="ECO:0000256" key="1">
    <source>
        <dbReference type="SAM" id="MobiDB-lite"/>
    </source>
</evidence>
<dbReference type="PANTHER" id="PTHR33840">
    <property type="match status" value="1"/>
</dbReference>
<feature type="region of interest" description="Disordered" evidence="1">
    <location>
        <begin position="66"/>
        <end position="105"/>
    </location>
</feature>
<dbReference type="Pfam" id="PF09994">
    <property type="entry name" value="T6SS_Tle1-like_cat"/>
    <property type="match status" value="1"/>
</dbReference>
<feature type="domain" description="T6SS Phospholipase effector Tle1-like catalytic" evidence="2">
    <location>
        <begin position="185"/>
        <end position="355"/>
    </location>
</feature>
<organism evidence="3 4">
    <name type="scientific">Linnemannia elongata AG-77</name>
    <dbReference type="NCBI Taxonomy" id="1314771"/>
    <lineage>
        <taxon>Eukaryota</taxon>
        <taxon>Fungi</taxon>
        <taxon>Fungi incertae sedis</taxon>
        <taxon>Mucoromycota</taxon>
        <taxon>Mortierellomycotina</taxon>
        <taxon>Mortierellomycetes</taxon>
        <taxon>Mortierellales</taxon>
        <taxon>Mortierellaceae</taxon>
        <taxon>Linnemannia</taxon>
    </lineage>
</organism>
<sequence>MDTPPSNTTGNAKPAVVVLCDGTWCGSETGTKTNISLLAEMIGIPMDTPQHQLELLQQQQQQQQQWVQQEKHQRHQRAQREQHKREQQEQPSELPESSNNRPDIKACYFPGSGLRGTFLEYLFNGATGNDITRNCMEVYEYIVQHFTRDLDVRPQSWCLHRAMRRRWRDDNGNLLDQKNNGDGLNDQERSLCKEVYRIYRSHDPVDHSEAPRSIAFKRRASYDVTTPVKFMGLFDTVGGLGIPYLNPGIGLTFNEFHDTKVSAVVEKVYHALSIHDRLWIFEPCYALPAKHRIETKFEIHESWFPGCHYDLGRQEFRFFRSAGEGVEIDELFGSLSKTLKPNQSFADLVLKWMLESMKDCGSTIISRIEEKIKELATRMKETATERGSGDVYSNLFPYGPLGNQWESLDNTIVKPVLDSGSDTNDFMEYVNPIGNILWNLARFNIHVGGIILRKTHLNNLPFVNAAIEAASTLPRLNPFSERTSEMWNSLAIIWSSQFLSREFRIITDVLAQTRDRRIADVRASVAQWDETITAAATTGSAGWGPYKSMTFENFKIYRKVIQDDS</sequence>
<feature type="compositionally biased region" description="Basic and acidic residues" evidence="1">
    <location>
        <begin position="78"/>
        <end position="88"/>
    </location>
</feature>
<keyword evidence="4" id="KW-1185">Reference proteome</keyword>
<evidence type="ECO:0000259" key="2">
    <source>
        <dbReference type="Pfam" id="PF09994"/>
    </source>
</evidence>
<feature type="compositionally biased region" description="Low complexity" evidence="1">
    <location>
        <begin position="89"/>
        <end position="98"/>
    </location>
</feature>